<dbReference type="EMBL" id="NMTR01000021">
    <property type="protein sequence ID" value="PDX60619.1"/>
    <property type="molecule type" value="Genomic_DNA"/>
</dbReference>
<evidence type="ECO:0000313" key="2">
    <source>
        <dbReference type="Proteomes" id="UP000220959"/>
    </source>
</evidence>
<evidence type="ECO:0000313" key="1">
    <source>
        <dbReference type="EMBL" id="PDX60619.1"/>
    </source>
</evidence>
<dbReference type="Proteomes" id="UP000220959">
    <property type="component" value="Unassembled WGS sequence"/>
</dbReference>
<name>A0ACC9CXT6_9FIRM</name>
<accession>A0ACC9CXT6</accession>
<gene>
    <name evidence="1" type="ORF">CGS49_11605</name>
</gene>
<keyword evidence="2" id="KW-1185">Reference proteome</keyword>
<protein>
    <submittedName>
        <fullName evidence="1">Uncharacterized protein</fullName>
    </submittedName>
</protein>
<sequence>MITVRISFEKKNEASYISLLDLQRVMQRVLKRSGLPVWHTLGFNPHIYMTFACPLSLGQESECECVDVKTEAENPDFAQWKDALNAIMPAGIVITHVGPVQMKADLIAYACYRITYPAAAAAVLDQYNALESATVEKHGKKGNKIIELKDHIPQVEYTVDGDSLHIELCMPAAQELNLNPSLLTGFLEDQFGLPAASANILRKKFLTADKQLFA</sequence>
<reference evidence="1 2" key="1">
    <citation type="journal article" date="2017" name="Front. Microbiol.">
        <title>New Insights into the Diversity of the Genus Faecalibacterium.</title>
        <authorList>
            <person name="Benevides L."/>
            <person name="Burman S."/>
            <person name="Martin R."/>
            <person name="Robert V."/>
            <person name="Thomas M."/>
            <person name="Miquel S."/>
            <person name="Chain F."/>
            <person name="Sokol H."/>
            <person name="Bermudez-Humaran L.G."/>
            <person name="Morrison M."/>
            <person name="Langella P."/>
            <person name="Azevedo V.A."/>
            <person name="Chatel J.M."/>
            <person name="Soares S."/>
        </authorList>
    </citation>
    <scope>NUCLEOTIDE SEQUENCE [LARGE SCALE GENOMIC DNA]</scope>
    <source>
        <strain evidence="2">CNCM I-4541</strain>
    </source>
</reference>
<proteinExistence type="predicted"/>
<organism evidence="1 2">
    <name type="scientific">Faecalibacterium langellae</name>
    <dbReference type="NCBI Taxonomy" id="3435293"/>
    <lineage>
        <taxon>Bacteria</taxon>
        <taxon>Bacillati</taxon>
        <taxon>Bacillota</taxon>
        <taxon>Clostridia</taxon>
        <taxon>Eubacteriales</taxon>
        <taxon>Oscillospiraceae</taxon>
        <taxon>Faecalibacterium</taxon>
    </lineage>
</organism>
<comment type="caution">
    <text evidence="1">The sequence shown here is derived from an EMBL/GenBank/DDBJ whole genome shotgun (WGS) entry which is preliminary data.</text>
</comment>